<dbReference type="EC" id="2.7.13.3" evidence="2"/>
<dbReference type="KEGG" id="tco:Theco_3941"/>
<dbReference type="SMART" id="SM00086">
    <property type="entry name" value="PAC"/>
    <property type="match status" value="2"/>
</dbReference>
<dbReference type="InterPro" id="IPR000014">
    <property type="entry name" value="PAS"/>
</dbReference>
<dbReference type="InterPro" id="IPR004358">
    <property type="entry name" value="Sig_transdc_His_kin-like_C"/>
</dbReference>
<evidence type="ECO:0000256" key="6">
    <source>
        <dbReference type="ARBA" id="ARBA00022777"/>
    </source>
</evidence>
<keyword evidence="3" id="KW-0597">Phosphoprotein</keyword>
<dbReference type="eggNOG" id="COG2202">
    <property type="taxonomic scope" value="Bacteria"/>
</dbReference>
<dbReference type="SUPFAM" id="SSF47384">
    <property type="entry name" value="Homodimeric domain of signal transducing histidine kinase"/>
    <property type="match status" value="1"/>
</dbReference>
<proteinExistence type="predicted"/>
<dbReference type="Pfam" id="PF00512">
    <property type="entry name" value="HisKA"/>
    <property type="match status" value="1"/>
</dbReference>
<dbReference type="Pfam" id="PF13426">
    <property type="entry name" value="PAS_9"/>
    <property type="match status" value="1"/>
</dbReference>
<dbReference type="SUPFAM" id="SSF55874">
    <property type="entry name" value="ATPase domain of HSP90 chaperone/DNA topoisomerase II/histidine kinase"/>
    <property type="match status" value="1"/>
</dbReference>
<dbReference type="NCBIfam" id="TIGR00229">
    <property type="entry name" value="sensory_box"/>
    <property type="match status" value="3"/>
</dbReference>
<dbReference type="SUPFAM" id="SSF55785">
    <property type="entry name" value="PYP-like sensor domain (PAS domain)"/>
    <property type="match status" value="2"/>
</dbReference>
<dbReference type="Gene3D" id="1.10.287.130">
    <property type="match status" value="1"/>
</dbReference>
<keyword evidence="5" id="KW-0547">Nucleotide-binding</keyword>
<dbReference type="Gene3D" id="3.30.450.20">
    <property type="entry name" value="PAS domain"/>
    <property type="match status" value="2"/>
</dbReference>
<evidence type="ECO:0000259" key="11">
    <source>
        <dbReference type="PROSITE" id="PS50113"/>
    </source>
</evidence>
<accession>L0EI62</accession>
<dbReference type="InterPro" id="IPR013655">
    <property type="entry name" value="PAS_fold_3"/>
</dbReference>
<feature type="domain" description="PAS" evidence="10">
    <location>
        <begin position="14"/>
        <end position="73"/>
    </location>
</feature>
<dbReference type="CDD" id="cd00082">
    <property type="entry name" value="HisKA"/>
    <property type="match status" value="1"/>
</dbReference>
<dbReference type="InterPro" id="IPR005467">
    <property type="entry name" value="His_kinase_dom"/>
</dbReference>
<keyword evidence="8" id="KW-0902">Two-component regulatory system</keyword>
<keyword evidence="7" id="KW-0067">ATP-binding</keyword>
<dbReference type="PANTHER" id="PTHR43304">
    <property type="entry name" value="PHYTOCHROME-LIKE PROTEIN CPH1"/>
    <property type="match status" value="1"/>
</dbReference>
<dbReference type="InterPro" id="IPR035965">
    <property type="entry name" value="PAS-like_dom_sf"/>
</dbReference>
<feature type="domain" description="PAC" evidence="11">
    <location>
        <begin position="108"/>
        <end position="160"/>
    </location>
</feature>
<evidence type="ECO:0000256" key="4">
    <source>
        <dbReference type="ARBA" id="ARBA00022679"/>
    </source>
</evidence>
<evidence type="ECO:0000256" key="7">
    <source>
        <dbReference type="ARBA" id="ARBA00022840"/>
    </source>
</evidence>
<evidence type="ECO:0000256" key="5">
    <source>
        <dbReference type="ARBA" id="ARBA00022741"/>
    </source>
</evidence>
<dbReference type="Pfam" id="PF02518">
    <property type="entry name" value="HATPase_c"/>
    <property type="match status" value="1"/>
</dbReference>
<dbReference type="CDD" id="cd00130">
    <property type="entry name" value="PAS"/>
    <property type="match status" value="2"/>
</dbReference>
<dbReference type="EMBL" id="CP003255">
    <property type="protein sequence ID" value="AGA59948.1"/>
    <property type="molecule type" value="Genomic_DNA"/>
</dbReference>
<name>L0EI62_THECK</name>
<dbReference type="SMART" id="SM00387">
    <property type="entry name" value="HATPase_c"/>
    <property type="match status" value="1"/>
</dbReference>
<reference evidence="13" key="1">
    <citation type="submission" date="2012-01" db="EMBL/GenBank/DDBJ databases">
        <title>Complete sequence of chromosome of Thermobacillus composti KWC4.</title>
        <authorList>
            <person name="Lucas S."/>
            <person name="Han J."/>
            <person name="Lapidus A."/>
            <person name="Cheng J.-F."/>
            <person name="Goodwin L."/>
            <person name="Pitluck S."/>
            <person name="Peters L."/>
            <person name="Ovchinnikova G."/>
            <person name="Teshima H."/>
            <person name="Detter J.C."/>
            <person name="Han C."/>
            <person name="Tapia R."/>
            <person name="Land M."/>
            <person name="Hauser L."/>
            <person name="Kyrpides N."/>
            <person name="Ivanova N."/>
            <person name="Pagani I."/>
            <person name="Anderson I."/>
            <person name="Woyke T."/>
        </authorList>
    </citation>
    <scope>NUCLEOTIDE SEQUENCE [LARGE SCALE GENOMIC DNA]</scope>
    <source>
        <strain evidence="13">DSM 18247 / JCM 13945 / KWC4</strain>
    </source>
</reference>
<dbReference type="PANTHER" id="PTHR43304:SF1">
    <property type="entry name" value="PAC DOMAIN-CONTAINING PROTEIN"/>
    <property type="match status" value="1"/>
</dbReference>
<dbReference type="SMART" id="SM00091">
    <property type="entry name" value="PAS"/>
    <property type="match status" value="2"/>
</dbReference>
<comment type="catalytic activity">
    <reaction evidence="1">
        <text>ATP + protein L-histidine = ADP + protein N-phospho-L-histidine.</text>
        <dbReference type="EC" id="2.7.13.3"/>
    </reaction>
</comment>
<evidence type="ECO:0000259" key="10">
    <source>
        <dbReference type="PROSITE" id="PS50112"/>
    </source>
</evidence>
<dbReference type="HOGENOM" id="CLU_000445_114_39_9"/>
<dbReference type="InterPro" id="IPR000700">
    <property type="entry name" value="PAS-assoc_C"/>
</dbReference>
<dbReference type="PROSITE" id="PS50113">
    <property type="entry name" value="PAC"/>
    <property type="match status" value="2"/>
</dbReference>
<evidence type="ECO:0000256" key="2">
    <source>
        <dbReference type="ARBA" id="ARBA00012438"/>
    </source>
</evidence>
<evidence type="ECO:0000313" key="13">
    <source>
        <dbReference type="Proteomes" id="UP000010795"/>
    </source>
</evidence>
<dbReference type="SMART" id="SM00388">
    <property type="entry name" value="HisKA"/>
    <property type="match status" value="1"/>
</dbReference>
<dbReference type="OrthoDB" id="9815750at2"/>
<dbReference type="CDD" id="cd00075">
    <property type="entry name" value="HATPase"/>
    <property type="match status" value="1"/>
</dbReference>
<dbReference type="InterPro" id="IPR003594">
    <property type="entry name" value="HATPase_dom"/>
</dbReference>
<evidence type="ECO:0000256" key="3">
    <source>
        <dbReference type="ARBA" id="ARBA00022553"/>
    </source>
</evidence>
<protein>
    <recommendedName>
        <fullName evidence="2">histidine kinase</fullName>
        <ecNumber evidence="2">2.7.13.3</ecNumber>
    </recommendedName>
</protein>
<dbReference type="InterPro" id="IPR036097">
    <property type="entry name" value="HisK_dim/P_sf"/>
</dbReference>
<dbReference type="Gene3D" id="2.10.70.100">
    <property type="match status" value="1"/>
</dbReference>
<sequence>MRNRKEREHGCRMTGDLFAPLIRQSDDIYVSLNSDMTIEYVSPSVERVLGYRPEEVTGKSGVLYILPEDLSRIGIHLLPADHDDGTEEAASIVPHVAEVTEDYQANFGVRDIRVRHRDGRYIWCRATFSIVRDELGAVERIVAIGRDITDKKRSEEELRRSRASLQLAHRIAGLGHFEWYPETNELYWSDEMYAVFGFSRTDFASDWEAYEKIVHPEDRPVLREYFVERLRETDQELKCEYRIFMPDGSVRTIQTIGKWMRDEYRQAPLLVGIVRDITIESRTEELLRTSEKLKMAGQLAAGIAHEIRNPLTSLKGFSKLLRKATGEQADRYYEIMDQEFVRIEMILGELLVLAKPQASVYQDWDIRLIVHEVADLLSSQAILNNVIIQEQATPEACIVRCDKNQLKQVFMNVVKNAIEAMPSGGLLIISIERDETDVLVHVIDQGSGIPEDQLRRLGEPFFTTKEKGTGLGLMISHKIIEEHDGNIRYVSRSGEGTTVSIRLPQSCAEQ</sequence>
<evidence type="ECO:0000259" key="9">
    <source>
        <dbReference type="PROSITE" id="PS50109"/>
    </source>
</evidence>
<dbReference type="Gene3D" id="3.30.565.10">
    <property type="entry name" value="Histidine kinase-like ATPase, C-terminal domain"/>
    <property type="match status" value="1"/>
</dbReference>
<feature type="domain" description="Histidine kinase" evidence="9">
    <location>
        <begin position="302"/>
        <end position="507"/>
    </location>
</feature>
<dbReference type="PROSITE" id="PS50109">
    <property type="entry name" value="HIS_KIN"/>
    <property type="match status" value="1"/>
</dbReference>
<organism evidence="12 13">
    <name type="scientific">Thermobacillus composti (strain DSM 18247 / JCM 13945 / KWC4)</name>
    <dbReference type="NCBI Taxonomy" id="717605"/>
    <lineage>
        <taxon>Bacteria</taxon>
        <taxon>Bacillati</taxon>
        <taxon>Bacillota</taxon>
        <taxon>Bacilli</taxon>
        <taxon>Bacillales</taxon>
        <taxon>Paenibacillaceae</taxon>
        <taxon>Thermobacillus</taxon>
    </lineage>
</organism>
<keyword evidence="13" id="KW-1185">Reference proteome</keyword>
<dbReference type="InterPro" id="IPR036890">
    <property type="entry name" value="HATPase_C_sf"/>
</dbReference>
<dbReference type="GO" id="GO:0000155">
    <property type="term" value="F:phosphorelay sensor kinase activity"/>
    <property type="evidence" value="ECO:0007669"/>
    <property type="project" value="InterPro"/>
</dbReference>
<dbReference type="Pfam" id="PF08447">
    <property type="entry name" value="PAS_3"/>
    <property type="match status" value="1"/>
</dbReference>
<feature type="domain" description="PAS" evidence="10">
    <location>
        <begin position="186"/>
        <end position="234"/>
    </location>
</feature>
<feature type="domain" description="PAC" evidence="11">
    <location>
        <begin position="237"/>
        <end position="289"/>
    </location>
</feature>
<dbReference type="Proteomes" id="UP000010795">
    <property type="component" value="Chromosome"/>
</dbReference>
<keyword evidence="6" id="KW-0418">Kinase</keyword>
<dbReference type="InterPro" id="IPR003661">
    <property type="entry name" value="HisK_dim/P_dom"/>
</dbReference>
<gene>
    <name evidence="12" type="ordered locus">Theco_3941</name>
</gene>
<dbReference type="STRING" id="717605.Theco_3941"/>
<dbReference type="InterPro" id="IPR001610">
    <property type="entry name" value="PAC"/>
</dbReference>
<keyword evidence="4" id="KW-0808">Transferase</keyword>
<dbReference type="AlphaFoldDB" id="L0EI62"/>
<dbReference type="PRINTS" id="PR00344">
    <property type="entry name" value="BCTRLSENSOR"/>
</dbReference>
<dbReference type="GO" id="GO:0005524">
    <property type="term" value="F:ATP binding"/>
    <property type="evidence" value="ECO:0007669"/>
    <property type="project" value="UniProtKB-KW"/>
</dbReference>
<dbReference type="InterPro" id="IPR052162">
    <property type="entry name" value="Sensor_kinase/Photoreceptor"/>
</dbReference>
<evidence type="ECO:0000256" key="1">
    <source>
        <dbReference type="ARBA" id="ARBA00000085"/>
    </source>
</evidence>
<dbReference type="eggNOG" id="COG4191">
    <property type="taxonomic scope" value="Bacteria"/>
</dbReference>
<evidence type="ECO:0000256" key="8">
    <source>
        <dbReference type="ARBA" id="ARBA00023012"/>
    </source>
</evidence>
<dbReference type="PROSITE" id="PS50112">
    <property type="entry name" value="PAS"/>
    <property type="match status" value="2"/>
</dbReference>
<evidence type="ECO:0000313" key="12">
    <source>
        <dbReference type="EMBL" id="AGA59948.1"/>
    </source>
</evidence>
<dbReference type="RefSeq" id="WP_015256662.1">
    <property type="nucleotide sequence ID" value="NC_019897.1"/>
</dbReference>